<dbReference type="EMBL" id="BJYZ01000021">
    <property type="protein sequence ID" value="GEO40490.1"/>
    <property type="molecule type" value="Genomic_DNA"/>
</dbReference>
<gene>
    <name evidence="1" type="ORF">SAE02_46380</name>
</gene>
<protein>
    <submittedName>
        <fullName evidence="1">Uncharacterized protein</fullName>
    </submittedName>
</protein>
<keyword evidence="2" id="KW-1185">Reference proteome</keyword>
<name>A0A512DW72_9PROT</name>
<accession>A0A512DW72</accession>
<sequence length="73" mass="8271">MVDKSDLILSAIERMYADIVEIKTDVAGLKGRMDDLEAGQRTMRQVIDGNHLKVIGRIDQLSDQLERHIKHAV</sequence>
<proteinExistence type="predicted"/>
<evidence type="ECO:0000313" key="1">
    <source>
        <dbReference type="EMBL" id="GEO40490.1"/>
    </source>
</evidence>
<dbReference type="AlphaFoldDB" id="A0A512DW72"/>
<evidence type="ECO:0000313" key="2">
    <source>
        <dbReference type="Proteomes" id="UP000321523"/>
    </source>
</evidence>
<reference evidence="1 2" key="1">
    <citation type="submission" date="2019-07" db="EMBL/GenBank/DDBJ databases">
        <title>Whole genome shotgun sequence of Skermanella aerolata NBRC 106429.</title>
        <authorList>
            <person name="Hosoyama A."/>
            <person name="Uohara A."/>
            <person name="Ohji S."/>
            <person name="Ichikawa N."/>
        </authorList>
    </citation>
    <scope>NUCLEOTIDE SEQUENCE [LARGE SCALE GENOMIC DNA]</scope>
    <source>
        <strain evidence="1 2">NBRC 106429</strain>
    </source>
</reference>
<comment type="caution">
    <text evidence="1">The sequence shown here is derived from an EMBL/GenBank/DDBJ whole genome shotgun (WGS) entry which is preliminary data.</text>
</comment>
<organism evidence="1 2">
    <name type="scientific">Skermanella aerolata</name>
    <dbReference type="NCBI Taxonomy" id="393310"/>
    <lineage>
        <taxon>Bacteria</taxon>
        <taxon>Pseudomonadati</taxon>
        <taxon>Pseudomonadota</taxon>
        <taxon>Alphaproteobacteria</taxon>
        <taxon>Rhodospirillales</taxon>
        <taxon>Azospirillaceae</taxon>
        <taxon>Skermanella</taxon>
    </lineage>
</organism>
<dbReference type="Proteomes" id="UP000321523">
    <property type="component" value="Unassembled WGS sequence"/>
</dbReference>